<organism evidence="2">
    <name type="scientific">marine sediment metagenome</name>
    <dbReference type="NCBI Taxonomy" id="412755"/>
    <lineage>
        <taxon>unclassified sequences</taxon>
        <taxon>metagenomes</taxon>
        <taxon>ecological metagenomes</taxon>
    </lineage>
</organism>
<evidence type="ECO:0000256" key="1">
    <source>
        <dbReference type="SAM" id="Coils"/>
    </source>
</evidence>
<keyword evidence="1" id="KW-0175">Coiled coil</keyword>
<accession>X0VKB8</accession>
<reference evidence="2" key="1">
    <citation type="journal article" date="2014" name="Front. Microbiol.">
        <title>High frequency of phylogenetically diverse reductive dehalogenase-homologous genes in deep subseafloor sedimentary metagenomes.</title>
        <authorList>
            <person name="Kawai M."/>
            <person name="Futagami T."/>
            <person name="Toyoda A."/>
            <person name="Takaki Y."/>
            <person name="Nishi S."/>
            <person name="Hori S."/>
            <person name="Arai W."/>
            <person name="Tsubouchi T."/>
            <person name="Morono Y."/>
            <person name="Uchiyama I."/>
            <person name="Ito T."/>
            <person name="Fujiyama A."/>
            <person name="Inagaki F."/>
            <person name="Takami H."/>
        </authorList>
    </citation>
    <scope>NUCLEOTIDE SEQUENCE</scope>
    <source>
        <strain evidence="2">Expedition CK06-06</strain>
    </source>
</reference>
<feature type="coiled-coil region" evidence="1">
    <location>
        <begin position="98"/>
        <end position="195"/>
    </location>
</feature>
<name>X0VKB8_9ZZZZ</name>
<comment type="caution">
    <text evidence="2">The sequence shown here is derived from an EMBL/GenBank/DDBJ whole genome shotgun (WGS) entry which is preliminary data.</text>
</comment>
<sequence length="195" mass="22390">MTQKTLKEFGLGFITEMASDRKVAQQEIGVVVSSAKSYITSKGLQHYSYNDIDDLIKQIRKETANIVDSELTRITIKSLGRVKEALASSDFILKDESSPEQEETLNTLKENVSELKNQIKEKNLELKQHEEEKTLALAQAAENTDKITSLDADIKRLRNQQENQQKEMELQQKQTVEIRNELELKQALIERLKEQ</sequence>
<protein>
    <submittedName>
        <fullName evidence="2">Uncharacterized protein</fullName>
    </submittedName>
</protein>
<dbReference type="AlphaFoldDB" id="X0VKB8"/>
<gene>
    <name evidence="2" type="ORF">S01H1_37558</name>
</gene>
<proteinExistence type="predicted"/>
<dbReference type="EMBL" id="BARS01023598">
    <property type="protein sequence ID" value="GAG12938.1"/>
    <property type="molecule type" value="Genomic_DNA"/>
</dbReference>
<evidence type="ECO:0000313" key="2">
    <source>
        <dbReference type="EMBL" id="GAG12938.1"/>
    </source>
</evidence>
<feature type="non-terminal residue" evidence="2">
    <location>
        <position position="195"/>
    </location>
</feature>